<dbReference type="AlphaFoldDB" id="A0A8C9W497"/>
<protein>
    <submittedName>
        <fullName evidence="3">Uncharacterized protein</fullName>
    </submittedName>
</protein>
<dbReference type="PROSITE" id="PS50297">
    <property type="entry name" value="ANK_REP_REGION"/>
    <property type="match status" value="2"/>
</dbReference>
<feature type="repeat" description="ANK" evidence="1">
    <location>
        <begin position="165"/>
        <end position="197"/>
    </location>
</feature>
<dbReference type="InterPro" id="IPR036770">
    <property type="entry name" value="Ankyrin_rpt-contain_sf"/>
</dbReference>
<keyword evidence="4" id="KW-1185">Reference proteome</keyword>
<organism evidence="3 4">
    <name type="scientific">Scleropages formosus</name>
    <name type="common">Asian bonytongue</name>
    <name type="synonym">Osteoglossum formosum</name>
    <dbReference type="NCBI Taxonomy" id="113540"/>
    <lineage>
        <taxon>Eukaryota</taxon>
        <taxon>Metazoa</taxon>
        <taxon>Chordata</taxon>
        <taxon>Craniata</taxon>
        <taxon>Vertebrata</taxon>
        <taxon>Euteleostomi</taxon>
        <taxon>Actinopterygii</taxon>
        <taxon>Neopterygii</taxon>
        <taxon>Teleostei</taxon>
        <taxon>Osteoglossocephala</taxon>
        <taxon>Osteoglossomorpha</taxon>
        <taxon>Osteoglossiformes</taxon>
        <taxon>Osteoglossidae</taxon>
        <taxon>Scleropages</taxon>
    </lineage>
</organism>
<reference evidence="3" key="3">
    <citation type="submission" date="2025-09" db="UniProtKB">
        <authorList>
            <consortium name="Ensembl"/>
        </authorList>
    </citation>
    <scope>IDENTIFICATION</scope>
</reference>
<dbReference type="Pfam" id="PF12796">
    <property type="entry name" value="Ank_2"/>
    <property type="match status" value="1"/>
</dbReference>
<dbReference type="Proteomes" id="UP000694397">
    <property type="component" value="Chromosome 17"/>
</dbReference>
<keyword evidence="1" id="KW-0040">ANK repeat</keyword>
<feature type="region of interest" description="Disordered" evidence="2">
    <location>
        <begin position="388"/>
        <end position="421"/>
    </location>
</feature>
<evidence type="ECO:0000256" key="2">
    <source>
        <dbReference type="SAM" id="MobiDB-lite"/>
    </source>
</evidence>
<dbReference type="GO" id="GO:0035861">
    <property type="term" value="C:site of double-strand break"/>
    <property type="evidence" value="ECO:0007669"/>
    <property type="project" value="TreeGrafter"/>
</dbReference>
<evidence type="ECO:0000313" key="4">
    <source>
        <dbReference type="Proteomes" id="UP000694397"/>
    </source>
</evidence>
<dbReference type="GeneTree" id="ENSGT00940000158953"/>
<dbReference type="SMART" id="SM00248">
    <property type="entry name" value="ANK"/>
    <property type="match status" value="3"/>
</dbReference>
<dbReference type="InterPro" id="IPR002110">
    <property type="entry name" value="Ankyrin_rpt"/>
</dbReference>
<evidence type="ECO:0000313" key="3">
    <source>
        <dbReference type="Ensembl" id="ENSSFOP00015069895.1"/>
    </source>
</evidence>
<accession>A0A8C9W497</accession>
<dbReference type="GO" id="GO:1990166">
    <property type="term" value="P:protein localization to site of double-strand break"/>
    <property type="evidence" value="ECO:0007669"/>
    <property type="project" value="TreeGrafter"/>
</dbReference>
<feature type="repeat" description="ANK" evidence="1">
    <location>
        <begin position="199"/>
        <end position="231"/>
    </location>
</feature>
<dbReference type="PANTHER" id="PTHR46677">
    <property type="entry name" value="SMC5-SMC6 COMPLEX LOCALIZATION FACTOR PROTEIN 1"/>
    <property type="match status" value="1"/>
</dbReference>
<dbReference type="GO" id="GO:2000781">
    <property type="term" value="P:positive regulation of double-strand break repair"/>
    <property type="evidence" value="ECO:0007669"/>
    <property type="project" value="InterPro"/>
</dbReference>
<dbReference type="GO" id="GO:0006974">
    <property type="term" value="P:DNA damage response"/>
    <property type="evidence" value="ECO:0007669"/>
    <property type="project" value="TreeGrafter"/>
</dbReference>
<reference evidence="3 4" key="1">
    <citation type="submission" date="2019-04" db="EMBL/GenBank/DDBJ databases">
        <authorList>
            <consortium name="Wellcome Sanger Institute Data Sharing"/>
        </authorList>
    </citation>
    <scope>NUCLEOTIDE SEQUENCE [LARGE SCALE GENOMIC DNA]</scope>
</reference>
<evidence type="ECO:0000256" key="1">
    <source>
        <dbReference type="PROSITE-ProRule" id="PRU00023"/>
    </source>
</evidence>
<dbReference type="PROSITE" id="PS50088">
    <property type="entry name" value="ANK_REPEAT"/>
    <property type="match status" value="3"/>
</dbReference>
<dbReference type="OrthoDB" id="273147at2759"/>
<dbReference type="SUPFAM" id="SSF48403">
    <property type="entry name" value="Ankyrin repeat"/>
    <property type="match status" value="1"/>
</dbReference>
<dbReference type="InterPro" id="IPR042479">
    <property type="entry name" value="Slf1"/>
</dbReference>
<feature type="repeat" description="ANK" evidence="1">
    <location>
        <begin position="131"/>
        <end position="164"/>
    </location>
</feature>
<name>A0A8C9W497_SCLFO</name>
<dbReference type="PANTHER" id="PTHR46677:SF1">
    <property type="entry name" value="SMC5-SMC6 COMPLEX LOCALIZATION FACTOR PROTEIN 1"/>
    <property type="match status" value="1"/>
</dbReference>
<sequence length="421" mass="45302">MEDLAEHISILCQDRPPEFFQEFIPSMPSMKLRMLTADSIYRNFCRRNGIIIGTEPLTLKKIVSSYLPALGRIGGRDSQTARTGPWPGGEAGAASCAGLVVRSGGTKGTVGSAAPSQSKNFLKGLHRVNMAGETLIHRVCKRNQVETLLHILSLPGTDVNVKDHAGWTPLHEACNHGSSECVQALLQHCPTLNLDIQVGGVSPLHDALLNGHIHIAKMLLQYAGSPLLRQRNTSGRTPLEVVSSPSLREELWIWAREGDSAQGKASGAHIRDPPFLEAAACLLRCLLLSYALVRDVPSYEAMATPPDPTPRLARAVAAHTSRRVTADWGDPLLVRLAEDVETLLGVGSCLRATRAALRCCQGPHARLLLLQLEELEADGAALLAGSHAGIGHSRQSPPGHPEPGGQRHPRRDDSMSSYSAS</sequence>
<dbReference type="GO" id="GO:0005634">
    <property type="term" value="C:nucleus"/>
    <property type="evidence" value="ECO:0007669"/>
    <property type="project" value="TreeGrafter"/>
</dbReference>
<proteinExistence type="predicted"/>
<reference evidence="3" key="2">
    <citation type="submission" date="2025-08" db="UniProtKB">
        <authorList>
            <consortium name="Ensembl"/>
        </authorList>
    </citation>
    <scope>IDENTIFICATION</scope>
</reference>
<dbReference type="Ensembl" id="ENSSFOT00015076504.1">
    <property type="protein sequence ID" value="ENSSFOP00015069895.1"/>
    <property type="gene ID" value="ENSSFOG00015025426.1"/>
</dbReference>
<dbReference type="Gene3D" id="1.25.40.20">
    <property type="entry name" value="Ankyrin repeat-containing domain"/>
    <property type="match status" value="1"/>
</dbReference>